<protein>
    <submittedName>
        <fullName evidence="2">Uncharacterized protein</fullName>
    </submittedName>
</protein>
<evidence type="ECO:0000313" key="2">
    <source>
        <dbReference type="EMBL" id="CAE7413915.1"/>
    </source>
</evidence>
<comment type="caution">
    <text evidence="2">The sequence shown here is derived from an EMBL/GenBank/DDBJ whole genome shotgun (WGS) entry which is preliminary data.</text>
</comment>
<reference evidence="2" key="1">
    <citation type="submission" date="2021-02" db="EMBL/GenBank/DDBJ databases">
        <authorList>
            <person name="Dougan E. K."/>
            <person name="Rhodes N."/>
            <person name="Thang M."/>
            <person name="Chan C."/>
        </authorList>
    </citation>
    <scope>NUCLEOTIDE SEQUENCE</scope>
</reference>
<dbReference type="Proteomes" id="UP000649617">
    <property type="component" value="Unassembled WGS sequence"/>
</dbReference>
<dbReference type="AlphaFoldDB" id="A0A812R0Z4"/>
<keyword evidence="3" id="KW-1185">Reference proteome</keyword>
<name>A0A812R0Z4_SYMPI</name>
<dbReference type="EMBL" id="CAJNIZ010018669">
    <property type="protein sequence ID" value="CAE7413915.1"/>
    <property type="molecule type" value="Genomic_DNA"/>
</dbReference>
<sequence>MTCREDSASWSFERVERRPRSAPRPRKAGARAKNPFIEYDFREKRLNQERKWLQEDSSFLEQRREELRFGALLNQLNIQNDPDDHLYENRTFYGPHSMAMKASKARRNQRGQLRASSAPIIERPPKEAVCPSCLWEQKGAAALKSLAQVLKISSEDIQRRPSFRESFQSCVPTCLSERLQRRAEDFAKSLVTFGKHSVKFCRRTGYTGDTPEDSEAPRDRRKRSGFAIRMLRFCLFKEGVSRFGS</sequence>
<feature type="compositionally biased region" description="Basic residues" evidence="1">
    <location>
        <begin position="20"/>
        <end position="30"/>
    </location>
</feature>
<organism evidence="2 3">
    <name type="scientific">Symbiodinium pilosum</name>
    <name type="common">Dinoflagellate</name>
    <dbReference type="NCBI Taxonomy" id="2952"/>
    <lineage>
        <taxon>Eukaryota</taxon>
        <taxon>Sar</taxon>
        <taxon>Alveolata</taxon>
        <taxon>Dinophyceae</taxon>
        <taxon>Suessiales</taxon>
        <taxon>Symbiodiniaceae</taxon>
        <taxon>Symbiodinium</taxon>
    </lineage>
</organism>
<accession>A0A812R0Z4</accession>
<feature type="region of interest" description="Disordered" evidence="1">
    <location>
        <begin position="1"/>
        <end position="32"/>
    </location>
</feature>
<feature type="compositionally biased region" description="Basic and acidic residues" evidence="1">
    <location>
        <begin position="1"/>
        <end position="19"/>
    </location>
</feature>
<evidence type="ECO:0000313" key="3">
    <source>
        <dbReference type="Proteomes" id="UP000649617"/>
    </source>
</evidence>
<dbReference type="OrthoDB" id="431867at2759"/>
<gene>
    <name evidence="2" type="ORF">SPIL2461_LOCUS10208</name>
</gene>
<evidence type="ECO:0000256" key="1">
    <source>
        <dbReference type="SAM" id="MobiDB-lite"/>
    </source>
</evidence>
<proteinExistence type="predicted"/>